<evidence type="ECO:0000259" key="1">
    <source>
        <dbReference type="Pfam" id="PF01909"/>
    </source>
</evidence>
<dbReference type="CDD" id="cd05403">
    <property type="entry name" value="NT_KNTase_like"/>
    <property type="match status" value="1"/>
</dbReference>
<dbReference type="Gene3D" id="3.30.460.10">
    <property type="entry name" value="Beta Polymerase, domain 2"/>
    <property type="match status" value="1"/>
</dbReference>
<dbReference type="SUPFAM" id="SSF81301">
    <property type="entry name" value="Nucleotidyltransferase"/>
    <property type="match status" value="1"/>
</dbReference>
<feature type="domain" description="Polymerase nucleotidyl transferase" evidence="1">
    <location>
        <begin position="129"/>
        <end position="171"/>
    </location>
</feature>
<dbReference type="AlphaFoldDB" id="A0A2R4X415"/>
<feature type="domain" description="Helix-turn-helix type 11" evidence="2">
    <location>
        <begin position="31"/>
        <end position="81"/>
    </location>
</feature>
<organism evidence="3 4">
    <name type="scientific">Halococcoides cellulosivorans</name>
    <dbReference type="NCBI Taxonomy" id="1679096"/>
    <lineage>
        <taxon>Archaea</taxon>
        <taxon>Methanobacteriati</taxon>
        <taxon>Methanobacteriota</taxon>
        <taxon>Stenosarchaea group</taxon>
        <taxon>Halobacteria</taxon>
        <taxon>Halobacteriales</taxon>
        <taxon>Haloarculaceae</taxon>
        <taxon>Halococcoides</taxon>
    </lineage>
</organism>
<dbReference type="InterPro" id="IPR002934">
    <property type="entry name" value="Polymerase_NTP_transf_dom"/>
</dbReference>
<dbReference type="InterPro" id="IPR043519">
    <property type="entry name" value="NT_sf"/>
</dbReference>
<name>A0A2R4X415_9EURY</name>
<dbReference type="InterPro" id="IPR036388">
    <property type="entry name" value="WH-like_DNA-bd_sf"/>
</dbReference>
<dbReference type="InterPro" id="IPR013196">
    <property type="entry name" value="HTH_11"/>
</dbReference>
<dbReference type="Gene3D" id="1.10.10.10">
    <property type="entry name" value="Winged helix-like DNA-binding domain superfamily/Winged helix DNA-binding domain"/>
    <property type="match status" value="1"/>
</dbReference>
<gene>
    <name evidence="3" type="ORF">HARCEL1_12985</name>
</gene>
<dbReference type="GO" id="GO:0016779">
    <property type="term" value="F:nucleotidyltransferase activity"/>
    <property type="evidence" value="ECO:0007669"/>
    <property type="project" value="InterPro"/>
</dbReference>
<dbReference type="Pfam" id="PF08279">
    <property type="entry name" value="HTH_11"/>
    <property type="match status" value="1"/>
</dbReference>
<dbReference type="Proteomes" id="UP000244727">
    <property type="component" value="Chromosome"/>
</dbReference>
<accession>A0A2R4X415</accession>
<evidence type="ECO:0000313" key="4">
    <source>
        <dbReference type="Proteomes" id="UP000244727"/>
    </source>
</evidence>
<sequence length="229" mass="25226">MSDETKQGIKICIDVDADPETGVFRVEAADDILALVADADDTEFTIGELIAATGASRSTVWRAVDLLAEIGAITVRETPQRNYVAVDHDRLQKDDPLFAIEQSEFRAPIEAFWEAVRASIDEIEGVSELAGLVVFGSVARGDADRRSDIDLFVLVAGDRTAARRAVADVADEIERRRFDGDRFAIEAQVESVESARRAGSKLRPIFEEGVTIVTTDRLDAVRRRVFDDE</sequence>
<evidence type="ECO:0000313" key="3">
    <source>
        <dbReference type="EMBL" id="AWB28530.1"/>
    </source>
</evidence>
<dbReference type="GeneID" id="36513438"/>
<reference evidence="3 4" key="1">
    <citation type="submission" date="2018-04" db="EMBL/GenBank/DDBJ databases">
        <title>Halococcoides cellulosivorans gen. nov., sp. nov., an extremely halophilic cellulose-utilizing haloarchaeon from hypersaline lakes.</title>
        <authorList>
            <person name="Sorokin D.Y."/>
            <person name="Toshchakov S.V."/>
            <person name="Samarov N.I."/>
            <person name="Korzhenkov A."/>
            <person name="Kublanov I.V."/>
        </authorList>
    </citation>
    <scope>NUCLEOTIDE SEQUENCE [LARGE SCALE GENOMIC DNA]</scope>
    <source>
        <strain evidence="3 4">HArcel1</strain>
    </source>
</reference>
<dbReference type="KEGG" id="harc:HARCEL1_12985"/>
<dbReference type="SUPFAM" id="SSF46785">
    <property type="entry name" value="Winged helix' DNA-binding domain"/>
    <property type="match status" value="1"/>
</dbReference>
<proteinExistence type="predicted"/>
<protein>
    <submittedName>
        <fullName evidence="3">DNA polymerase subunit beta</fullName>
    </submittedName>
</protein>
<evidence type="ECO:0000259" key="2">
    <source>
        <dbReference type="Pfam" id="PF08279"/>
    </source>
</evidence>
<dbReference type="RefSeq" id="WP_108383978.1">
    <property type="nucleotide sequence ID" value="NZ_CP028858.1"/>
</dbReference>
<dbReference type="Pfam" id="PF01909">
    <property type="entry name" value="NTP_transf_2"/>
    <property type="match status" value="1"/>
</dbReference>
<dbReference type="EMBL" id="CP028858">
    <property type="protein sequence ID" value="AWB28530.1"/>
    <property type="molecule type" value="Genomic_DNA"/>
</dbReference>
<keyword evidence="4" id="KW-1185">Reference proteome</keyword>
<dbReference type="InterPro" id="IPR036390">
    <property type="entry name" value="WH_DNA-bd_sf"/>
</dbReference>